<proteinExistence type="inferred from homology"/>
<accession>A0A0H5BAZ9</accession>
<dbReference type="RefSeq" id="WP_055038201.1">
    <property type="nucleotide sequence ID" value="NZ_AP014854.2"/>
</dbReference>
<dbReference type="CDD" id="cd24008">
    <property type="entry name" value="ASKHA_NBD_GLK"/>
    <property type="match status" value="1"/>
</dbReference>
<evidence type="ECO:0000256" key="6">
    <source>
        <dbReference type="ARBA" id="ARBA00023152"/>
    </source>
</evidence>
<comment type="subcellular location">
    <subcellularLocation>
        <location evidence="7">Cytoplasm</location>
    </subcellularLocation>
</comment>
<evidence type="ECO:0000256" key="7">
    <source>
        <dbReference type="HAMAP-Rule" id="MF_00524"/>
    </source>
</evidence>
<evidence type="ECO:0000256" key="4">
    <source>
        <dbReference type="ARBA" id="ARBA00022777"/>
    </source>
</evidence>
<keyword evidence="1 7" id="KW-0963">Cytoplasm</keyword>
<dbReference type="PANTHER" id="PTHR47690">
    <property type="entry name" value="GLUCOKINASE"/>
    <property type="match status" value="1"/>
</dbReference>
<keyword evidence="3 7" id="KW-0547">Nucleotide-binding</keyword>
<dbReference type="STRING" id="1079.BVIR_2868"/>
<evidence type="ECO:0000313" key="11">
    <source>
        <dbReference type="Proteomes" id="UP000065734"/>
    </source>
</evidence>
<dbReference type="EMBL" id="AP014854">
    <property type="protein sequence ID" value="BAR99412.1"/>
    <property type="molecule type" value="Genomic_DNA"/>
</dbReference>
<dbReference type="Gene3D" id="3.40.367.20">
    <property type="match status" value="1"/>
</dbReference>
<dbReference type="GO" id="GO:0005829">
    <property type="term" value="C:cytosol"/>
    <property type="evidence" value="ECO:0007669"/>
    <property type="project" value="TreeGrafter"/>
</dbReference>
<dbReference type="Proteomes" id="UP000065734">
    <property type="component" value="Chromosome I"/>
</dbReference>
<organism evidence="10 11">
    <name type="scientific">Blastochloris viridis</name>
    <name type="common">Rhodopseudomonas viridis</name>
    <dbReference type="NCBI Taxonomy" id="1079"/>
    <lineage>
        <taxon>Bacteria</taxon>
        <taxon>Pseudomonadati</taxon>
        <taxon>Pseudomonadota</taxon>
        <taxon>Alphaproteobacteria</taxon>
        <taxon>Hyphomicrobiales</taxon>
        <taxon>Blastochloridaceae</taxon>
        <taxon>Blastochloris</taxon>
    </lineage>
</organism>
<comment type="caution">
    <text evidence="7">Lacks conserved residue(s) required for the propagation of feature annotation.</text>
</comment>
<dbReference type="EC" id="2.7.1.2" evidence="7"/>
<evidence type="ECO:0000256" key="3">
    <source>
        <dbReference type="ARBA" id="ARBA00022741"/>
    </source>
</evidence>
<protein>
    <recommendedName>
        <fullName evidence="7">Glucokinase</fullName>
        <ecNumber evidence="7">2.7.1.2</ecNumber>
    </recommendedName>
    <alternativeName>
        <fullName evidence="7">Glucose kinase</fullName>
    </alternativeName>
</protein>
<evidence type="ECO:0000313" key="9">
    <source>
        <dbReference type="EMBL" id="BAR99412.1"/>
    </source>
</evidence>
<dbReference type="GO" id="GO:0005524">
    <property type="term" value="F:ATP binding"/>
    <property type="evidence" value="ECO:0007669"/>
    <property type="project" value="UniProtKB-UniRule"/>
</dbReference>
<reference evidence="11" key="3">
    <citation type="journal article" date="2016" name="Genome Announc.">
        <title>Revised genome sequence of the purple photosynthetic bacterium Blastochloris viridis.</title>
        <authorList>
            <person name="Liu L.N."/>
            <person name="Faulkner M."/>
            <person name="Liu X."/>
            <person name="Huang F."/>
            <person name="Darby A.C."/>
            <person name="Hall N."/>
        </authorList>
    </citation>
    <scope>NUCLEOTIDE SEQUENCE [LARGE SCALE GENOMIC DNA]</scope>
    <source>
        <strain evidence="11">ATCC 19567 / DSM 133 / F</strain>
    </source>
</reference>
<dbReference type="NCBIfam" id="NF009073">
    <property type="entry name" value="PRK12408.1"/>
    <property type="match status" value="1"/>
</dbReference>
<dbReference type="AlphaFoldDB" id="A0A0H5BAZ9"/>
<dbReference type="GO" id="GO:0006096">
    <property type="term" value="P:glycolytic process"/>
    <property type="evidence" value="ECO:0007669"/>
    <property type="project" value="UniProtKB-UniRule"/>
</dbReference>
<comment type="similarity">
    <text evidence="7 8">Belongs to the bacterial glucokinase family.</text>
</comment>
<evidence type="ECO:0000256" key="2">
    <source>
        <dbReference type="ARBA" id="ARBA00022679"/>
    </source>
</evidence>
<evidence type="ECO:0000256" key="8">
    <source>
        <dbReference type="RuleBase" id="RU004046"/>
    </source>
</evidence>
<keyword evidence="11" id="KW-1185">Reference proteome</keyword>
<dbReference type="PATRIC" id="fig|1079.6.peg.3010"/>
<keyword evidence="6 7" id="KW-0324">Glycolysis</keyword>
<dbReference type="HAMAP" id="MF_00524">
    <property type="entry name" value="Glucokinase"/>
    <property type="match status" value="1"/>
</dbReference>
<sequence length="324" mass="32457">MTATTTAPAPNTTLIADLGGTNARFALFGADKVGPIVRLAVADHASLPAAIASFLAKAAPAHPPTRAVLAIAGPVDDGRAVFTNADWIADAQQLGRTFGFSSVRLVNDFAAQAWALPHLGGGDLFALGGEASVPGAPMVVLGPGTGLGVAALVPTPAGGIVISTEGGHVTLPGTSPREDAIIAVLRAKLGHVSAESVLSGPGLVHLHDAIATLDGACHTARTGPEITAAGLAGSCPVCRSTLDAFCAMLGMVAGNLALSFGARGGVFVAGGIAPRLVDYLKQSAFRAQFEAKGRFRAYLQPIPVHVVLHGDPAFVGLAAIARAG</sequence>
<dbReference type="InterPro" id="IPR003836">
    <property type="entry name" value="Glucokinase"/>
</dbReference>
<name>A0A0H5BAZ9_BLAVI</name>
<dbReference type="KEGG" id="bvr:BVIR_2868"/>
<evidence type="ECO:0000256" key="5">
    <source>
        <dbReference type="ARBA" id="ARBA00022840"/>
    </source>
</evidence>
<dbReference type="InterPro" id="IPR043129">
    <property type="entry name" value="ATPase_NBD"/>
</dbReference>
<keyword evidence="4 7" id="KW-0418">Kinase</keyword>
<evidence type="ECO:0000313" key="10">
    <source>
        <dbReference type="EMBL" id="CUU43294.1"/>
    </source>
</evidence>
<dbReference type="PANTHER" id="PTHR47690:SF1">
    <property type="entry name" value="GLUCOKINASE"/>
    <property type="match status" value="1"/>
</dbReference>
<keyword evidence="2 7" id="KW-0808">Transferase</keyword>
<dbReference type="NCBIfam" id="TIGR00749">
    <property type="entry name" value="glk"/>
    <property type="match status" value="1"/>
</dbReference>
<dbReference type="GO" id="GO:0004340">
    <property type="term" value="F:glucokinase activity"/>
    <property type="evidence" value="ECO:0007669"/>
    <property type="project" value="UniProtKB-UniRule"/>
</dbReference>
<comment type="catalytic activity">
    <reaction evidence="7">
        <text>D-glucose + ATP = D-glucose 6-phosphate + ADP + H(+)</text>
        <dbReference type="Rhea" id="RHEA:17825"/>
        <dbReference type="ChEBI" id="CHEBI:4167"/>
        <dbReference type="ChEBI" id="CHEBI:15378"/>
        <dbReference type="ChEBI" id="CHEBI:30616"/>
        <dbReference type="ChEBI" id="CHEBI:61548"/>
        <dbReference type="ChEBI" id="CHEBI:456216"/>
        <dbReference type="EC" id="2.7.1.2"/>
    </reaction>
</comment>
<gene>
    <name evidence="7 10" type="primary">glk</name>
    <name evidence="9" type="ORF">BV133_1819</name>
    <name evidence="10" type="ORF">BVIRIDIS_23130</name>
</gene>
<keyword evidence="5 7" id="KW-0067">ATP-binding</keyword>
<dbReference type="GO" id="GO:0005536">
    <property type="term" value="F:D-glucose binding"/>
    <property type="evidence" value="ECO:0007669"/>
    <property type="project" value="InterPro"/>
</dbReference>
<dbReference type="EMBL" id="LN907867">
    <property type="protein sequence ID" value="CUU43294.1"/>
    <property type="molecule type" value="Genomic_DNA"/>
</dbReference>
<dbReference type="Pfam" id="PF02685">
    <property type="entry name" value="Glucokinase"/>
    <property type="match status" value="1"/>
</dbReference>
<dbReference type="SUPFAM" id="SSF53067">
    <property type="entry name" value="Actin-like ATPase domain"/>
    <property type="match status" value="1"/>
</dbReference>
<dbReference type="InterPro" id="IPR050201">
    <property type="entry name" value="Bacterial_glucokinase"/>
</dbReference>
<reference evidence="10" key="2">
    <citation type="submission" date="2015-11" db="EMBL/GenBank/DDBJ databases">
        <authorList>
            <person name="Zhang Y."/>
            <person name="Guo Z."/>
        </authorList>
    </citation>
    <scope>NUCLEOTIDE SEQUENCE</scope>
    <source>
        <strain evidence="10">1</strain>
    </source>
</reference>
<reference evidence="9" key="1">
    <citation type="journal article" date="2015" name="Genome Announc.">
        <title>Complete Genome Sequence of the Bacteriochlorophyll b-Producing Photosynthetic Bacterium Blastochloris viridis.</title>
        <authorList>
            <person name="Tsukatani Y."/>
            <person name="Hirose Y."/>
            <person name="Harada J."/>
            <person name="Misawa N."/>
            <person name="Mori K."/>
            <person name="Inoue K."/>
            <person name="Tamiaki H."/>
        </authorList>
    </citation>
    <scope>NUCLEOTIDE SEQUENCE [LARGE SCALE GENOMIC DNA]</scope>
    <source>
        <strain evidence="9">DSM 133</strain>
    </source>
</reference>
<dbReference type="Gene3D" id="3.30.420.40">
    <property type="match status" value="1"/>
</dbReference>
<dbReference type="OrthoDB" id="9800595at2"/>
<dbReference type="FunFam" id="3.40.367.20:FF:000002">
    <property type="entry name" value="Glucokinase"/>
    <property type="match status" value="1"/>
</dbReference>
<evidence type="ECO:0000256" key="1">
    <source>
        <dbReference type="ARBA" id="ARBA00022490"/>
    </source>
</evidence>